<dbReference type="STRING" id="1202724.AM493_07355"/>
<gene>
    <name evidence="2" type="ORF">AM493_07355</name>
</gene>
<dbReference type="AlphaFoldDB" id="A0A0M8MCF3"/>
<dbReference type="GO" id="GO:0016491">
    <property type="term" value="F:oxidoreductase activity"/>
    <property type="evidence" value="ECO:0007669"/>
    <property type="project" value="InterPro"/>
</dbReference>
<protein>
    <submittedName>
        <fullName evidence="2">Oxidoreductase</fullName>
    </submittedName>
</protein>
<dbReference type="PATRIC" id="fig|1202724.3.peg.1530"/>
<evidence type="ECO:0000259" key="1">
    <source>
        <dbReference type="Pfam" id="PF00248"/>
    </source>
</evidence>
<dbReference type="EMBL" id="LIYD01000005">
    <property type="protein sequence ID" value="KOS05874.1"/>
    <property type="molecule type" value="Genomic_DNA"/>
</dbReference>
<dbReference type="Proteomes" id="UP000037755">
    <property type="component" value="Unassembled WGS sequence"/>
</dbReference>
<evidence type="ECO:0000313" key="2">
    <source>
        <dbReference type="EMBL" id="KOS05874.1"/>
    </source>
</evidence>
<dbReference type="InterPro" id="IPR036812">
    <property type="entry name" value="NAD(P)_OxRdtase_dom_sf"/>
</dbReference>
<dbReference type="SUPFAM" id="SSF51430">
    <property type="entry name" value="NAD(P)-linked oxidoreductase"/>
    <property type="match status" value="1"/>
</dbReference>
<comment type="caution">
    <text evidence="2">The sequence shown here is derived from an EMBL/GenBank/DDBJ whole genome shotgun (WGS) entry which is preliminary data.</text>
</comment>
<dbReference type="InterPro" id="IPR020471">
    <property type="entry name" value="AKR"/>
</dbReference>
<dbReference type="InterPro" id="IPR053135">
    <property type="entry name" value="AKR2_Oxidoreductase"/>
</dbReference>
<feature type="domain" description="NADP-dependent oxidoreductase" evidence="1">
    <location>
        <begin position="16"/>
        <end position="286"/>
    </location>
</feature>
<dbReference type="InterPro" id="IPR023210">
    <property type="entry name" value="NADP_OxRdtase_dom"/>
</dbReference>
<evidence type="ECO:0000313" key="3">
    <source>
        <dbReference type="Proteomes" id="UP000037755"/>
    </source>
</evidence>
<keyword evidence="3" id="KW-1185">Reference proteome</keyword>
<dbReference type="PRINTS" id="PR00069">
    <property type="entry name" value="ALDKETRDTASE"/>
</dbReference>
<reference evidence="2 3" key="1">
    <citation type="submission" date="2015-08" db="EMBL/GenBank/DDBJ databases">
        <title>Whole genome sequence of Flavobacterium akiainvivens IK-1T, from decaying Wikstroemia oahuensis, an endemic Hawaiian shrub.</title>
        <authorList>
            <person name="Wan X."/>
            <person name="Hou S."/>
            <person name="Saito J."/>
            <person name="Donachie S."/>
        </authorList>
    </citation>
    <scope>NUCLEOTIDE SEQUENCE [LARGE SCALE GENOMIC DNA]</scope>
    <source>
        <strain evidence="2 3">IK-1</strain>
    </source>
</reference>
<dbReference type="CDD" id="cd19086">
    <property type="entry name" value="AKR_AKR11C1"/>
    <property type="match status" value="1"/>
</dbReference>
<organism evidence="2 3">
    <name type="scientific">Flavobacterium akiainvivens</name>
    <dbReference type="NCBI Taxonomy" id="1202724"/>
    <lineage>
        <taxon>Bacteria</taxon>
        <taxon>Pseudomonadati</taxon>
        <taxon>Bacteroidota</taxon>
        <taxon>Flavobacteriia</taxon>
        <taxon>Flavobacteriales</taxon>
        <taxon>Flavobacteriaceae</taxon>
        <taxon>Flavobacterium</taxon>
    </lineage>
</organism>
<accession>A0A0M8MCF3</accession>
<dbReference type="PANTHER" id="PTHR43312:SF1">
    <property type="entry name" value="NADP-DEPENDENT OXIDOREDUCTASE DOMAIN-CONTAINING PROTEIN"/>
    <property type="match status" value="1"/>
</dbReference>
<proteinExistence type="predicted"/>
<dbReference type="PANTHER" id="PTHR43312">
    <property type="entry name" value="D-THREO-ALDOSE 1-DEHYDROGENASE"/>
    <property type="match status" value="1"/>
</dbReference>
<name>A0A0M8MCF3_9FLAO</name>
<dbReference type="Gene3D" id="3.20.20.100">
    <property type="entry name" value="NADP-dependent oxidoreductase domain"/>
    <property type="match status" value="1"/>
</dbReference>
<sequence>MRYKTLKNGFRVSEVSFGCMSLKVENQDNNSIIARAIDGGINLFDTADLYDKGLNERFLGKALKGRRQEVLISTKVGNQWRPDGKGWDWNPRKAYILQAVDESLRRLQTDYIDLYLLHGGTLQDPIDETIEAFERLVEAGKIRAYGLSSIRPNVIREYVQRSNIVMVMTQYSLLDRRPEEATLNLLKENNIGVMARGTVASGLLAGKPVKGYLSIPEVQVADIQRQLAEFAGERNPAEVAMRYVVDNLSITTAVVGIRTQKQLEEALAAANSTPLLTAEREALAQIWPGNFYTEHR</sequence>
<dbReference type="OrthoDB" id="9773828at2"/>
<dbReference type="Pfam" id="PF00248">
    <property type="entry name" value="Aldo_ket_red"/>
    <property type="match status" value="1"/>
</dbReference>